<proteinExistence type="predicted"/>
<accession>A0A0F9S5V3</accession>
<dbReference type="AlphaFoldDB" id="A0A0F9S5V3"/>
<protein>
    <submittedName>
        <fullName evidence="1">Uncharacterized protein</fullName>
    </submittedName>
</protein>
<sequence length="75" mass="8093">MTPKPAQDKPAGKVKLTKADTKFHKAVAAWLRARGGSAVVTGPIGFMSWPGEPESKFMVCIKVLGRKPILKESSK</sequence>
<evidence type="ECO:0000313" key="1">
    <source>
        <dbReference type="EMBL" id="KKN24698.1"/>
    </source>
</evidence>
<reference evidence="1" key="1">
    <citation type="journal article" date="2015" name="Nature">
        <title>Complex archaea that bridge the gap between prokaryotes and eukaryotes.</title>
        <authorList>
            <person name="Spang A."/>
            <person name="Saw J.H."/>
            <person name="Jorgensen S.L."/>
            <person name="Zaremba-Niedzwiedzka K."/>
            <person name="Martijn J."/>
            <person name="Lind A.E."/>
            <person name="van Eijk R."/>
            <person name="Schleper C."/>
            <person name="Guy L."/>
            <person name="Ettema T.J."/>
        </authorList>
    </citation>
    <scope>NUCLEOTIDE SEQUENCE</scope>
</reference>
<organism evidence="1">
    <name type="scientific">marine sediment metagenome</name>
    <dbReference type="NCBI Taxonomy" id="412755"/>
    <lineage>
        <taxon>unclassified sequences</taxon>
        <taxon>metagenomes</taxon>
        <taxon>ecological metagenomes</taxon>
    </lineage>
</organism>
<dbReference type="EMBL" id="LAZR01002862">
    <property type="protein sequence ID" value="KKN24698.1"/>
    <property type="molecule type" value="Genomic_DNA"/>
</dbReference>
<gene>
    <name evidence="1" type="ORF">LCGC14_0892010</name>
</gene>
<comment type="caution">
    <text evidence="1">The sequence shown here is derived from an EMBL/GenBank/DDBJ whole genome shotgun (WGS) entry which is preliminary data.</text>
</comment>
<name>A0A0F9S5V3_9ZZZZ</name>